<dbReference type="VEuPathDB" id="TriTrypDB:ADEAN_000772200"/>
<reference evidence="9 10" key="1">
    <citation type="submission" date="2020-08" db="EMBL/GenBank/DDBJ databases">
        <authorList>
            <person name="Newling K."/>
            <person name="Davey J."/>
            <person name="Forrester S."/>
        </authorList>
    </citation>
    <scope>NUCLEOTIDE SEQUENCE [LARGE SCALE GENOMIC DNA]</scope>
    <source>
        <strain evidence="10">Crithidia deanei Carvalho (ATCC PRA-265)</strain>
    </source>
</reference>
<evidence type="ECO:0000256" key="7">
    <source>
        <dbReference type="SAM" id="MobiDB-lite"/>
    </source>
</evidence>
<accession>A0A7G2CMB7</accession>
<dbReference type="OrthoDB" id="195446at2759"/>
<dbReference type="InterPro" id="IPR002110">
    <property type="entry name" value="Ankyrin_rpt"/>
</dbReference>
<feature type="region of interest" description="Disordered" evidence="7">
    <location>
        <begin position="701"/>
        <end position="748"/>
    </location>
</feature>
<feature type="transmembrane region" description="Helical" evidence="6">
    <location>
        <begin position="580"/>
        <end position="606"/>
    </location>
</feature>
<dbReference type="PROSITE" id="PS50297">
    <property type="entry name" value="ANK_REP_REGION"/>
    <property type="match status" value="1"/>
</dbReference>
<evidence type="ECO:0000256" key="3">
    <source>
        <dbReference type="ARBA" id="ARBA00022989"/>
    </source>
</evidence>
<dbReference type="PANTHER" id="PTHR24133">
    <property type="entry name" value="ANKYRIN DOMAIN-CONTAINING"/>
    <property type="match status" value="1"/>
</dbReference>
<keyword evidence="10" id="KW-1185">Reference proteome</keyword>
<gene>
    <name evidence="9" type="ORF">ADEAN_000772200</name>
</gene>
<dbReference type="PANTHER" id="PTHR24133:SF40">
    <property type="entry name" value="ANKYRIN REPEAT DOMAIN 44"/>
    <property type="match status" value="1"/>
</dbReference>
<evidence type="ECO:0000256" key="6">
    <source>
        <dbReference type="RuleBase" id="RU079119"/>
    </source>
</evidence>
<evidence type="ECO:0000256" key="2">
    <source>
        <dbReference type="ARBA" id="ARBA00022692"/>
    </source>
</evidence>
<dbReference type="PRINTS" id="PR01415">
    <property type="entry name" value="ANKYRIN"/>
</dbReference>
<proteinExistence type="inferred from homology"/>
<dbReference type="SUPFAM" id="SSF48403">
    <property type="entry name" value="Ankyrin repeat"/>
    <property type="match status" value="1"/>
</dbReference>
<sequence length="894" mass="99384">MQVFREFVEAVGSTPLPVRYYTDPSVTIDQLPQKGFVADVEKLQIDRRTFFECLNDDRFFPLVNAFLFSGLDVNAKRASDGATALHVAAGSGGTETEDSHFSFGPQSANNVIVSFLIDNGARVDEPTNEGKTPLMCAAEGQNVRAIKLLLAKGADLHRKDQTGRSCLSYASTYPHVLQSLRLWYGEDLKRCAEEEFLLHRTCLSPQGARATYYLQEELELPPLARLSRSAAAALGVTEGLTPLQCAVSTGVVSVVKAALSGMSAVTDTEARGATVRAALQNAKTYSAGAAKGQQVERAKVVQLLERYVSANTPEKQEQVAEENESVSLYSKNSPLDAIEMVMALVLPHAILYGVCALFHARLLELGAMFLAFMVWFTMTGKDGDRVGKRPLRSLGWTVGILLALYWAGAQQYGTLERLQRLRAEDAQLPSVSYSSLFTFRVWFLLTVAALAGVLFISPGVVKSSRNQRRAIYLALQEAQGNSHNGGLSDEVVYSIDMRRMVKKPLRAQYCHHLEQVVLRLDHYAPHVASTVGAYNHRLFVFFHIILLWWATYVRSYGIALDLMLREAKLTPEDTAATRLIYLYASYLSIVVFLLSLWIVVSQVFVLRRNLTNFDLSHAHTLSSLYCFVVAGTTFSLYDKGAAANLLEFFLFIPFRRALTYLLPFLDDKLPADDFTKISYRIPQMGEALKKTVQEAQRWEVSQAQGACGHDHGGDEDHGHSHGEQPQQAPPNILFPFGQPNTTAAAAPESDSVLVELETDGHQPATEAHRRAEERSREMETKYHLPAELNPVRVPEEGDGGCDNCGGEEEEMTETVATLAQAIFQEMISVGGSQRYEELHGLTEGYSLQDAGPRKRDWFKGVKRAKEMYQFFTASMQQQQQDFLHSYQPPSETKQ</sequence>
<dbReference type="GO" id="GO:0016020">
    <property type="term" value="C:membrane"/>
    <property type="evidence" value="ECO:0007669"/>
    <property type="project" value="UniProtKB-SubCell"/>
</dbReference>
<dbReference type="Proteomes" id="UP000515908">
    <property type="component" value="Chromosome 16"/>
</dbReference>
<name>A0A7G2CMB7_9TRYP</name>
<dbReference type="InterPro" id="IPR052391">
    <property type="entry name" value="E3_Ligase-Neurotoxin"/>
</dbReference>
<dbReference type="Pfam" id="PF12796">
    <property type="entry name" value="Ank_2"/>
    <property type="match status" value="1"/>
</dbReference>
<evidence type="ECO:0000313" key="9">
    <source>
        <dbReference type="EMBL" id="CAD2220207.1"/>
    </source>
</evidence>
<evidence type="ECO:0000256" key="1">
    <source>
        <dbReference type="ARBA" id="ARBA00004141"/>
    </source>
</evidence>
<dbReference type="PROSITE" id="PS50088">
    <property type="entry name" value="ANK_REPEAT"/>
    <property type="match status" value="2"/>
</dbReference>
<keyword evidence="6" id="KW-0012">Acyltransferase</keyword>
<feature type="compositionally biased region" description="Basic and acidic residues" evidence="7">
    <location>
        <begin position="766"/>
        <end position="779"/>
    </location>
</feature>
<dbReference type="Pfam" id="PF01529">
    <property type="entry name" value="DHHC"/>
    <property type="match status" value="1"/>
</dbReference>
<dbReference type="PROSITE" id="PS50216">
    <property type="entry name" value="DHHC"/>
    <property type="match status" value="1"/>
</dbReference>
<dbReference type="EC" id="2.3.1.225" evidence="6"/>
<organism evidence="9 10">
    <name type="scientific">Angomonas deanei</name>
    <dbReference type="NCBI Taxonomy" id="59799"/>
    <lineage>
        <taxon>Eukaryota</taxon>
        <taxon>Discoba</taxon>
        <taxon>Euglenozoa</taxon>
        <taxon>Kinetoplastea</taxon>
        <taxon>Metakinetoplastina</taxon>
        <taxon>Trypanosomatida</taxon>
        <taxon>Trypanosomatidae</taxon>
        <taxon>Strigomonadinae</taxon>
        <taxon>Angomonas</taxon>
    </lineage>
</organism>
<feature type="repeat" description="ANK" evidence="5">
    <location>
        <begin position="129"/>
        <end position="161"/>
    </location>
</feature>
<evidence type="ECO:0000259" key="8">
    <source>
        <dbReference type="Pfam" id="PF01529"/>
    </source>
</evidence>
<comment type="domain">
    <text evidence="6">The DHHC domain is required for palmitoyltransferase activity.</text>
</comment>
<comment type="catalytic activity">
    <reaction evidence="6">
        <text>L-cysteinyl-[protein] + hexadecanoyl-CoA = S-hexadecanoyl-L-cysteinyl-[protein] + CoA</text>
        <dbReference type="Rhea" id="RHEA:36683"/>
        <dbReference type="Rhea" id="RHEA-COMP:10131"/>
        <dbReference type="Rhea" id="RHEA-COMP:11032"/>
        <dbReference type="ChEBI" id="CHEBI:29950"/>
        <dbReference type="ChEBI" id="CHEBI:57287"/>
        <dbReference type="ChEBI" id="CHEBI:57379"/>
        <dbReference type="ChEBI" id="CHEBI:74151"/>
        <dbReference type="EC" id="2.3.1.225"/>
    </reaction>
</comment>
<dbReference type="SMART" id="SM00248">
    <property type="entry name" value="ANK"/>
    <property type="match status" value="3"/>
</dbReference>
<feature type="transmembrane region" description="Helical" evidence="6">
    <location>
        <begin position="441"/>
        <end position="461"/>
    </location>
</feature>
<keyword evidence="2 6" id="KW-0812">Transmembrane</keyword>
<comment type="subcellular location">
    <subcellularLocation>
        <location evidence="1">Membrane</location>
        <topology evidence="1">Multi-pass membrane protein</topology>
    </subcellularLocation>
</comment>
<feature type="repeat" description="ANK" evidence="5">
    <location>
        <begin position="80"/>
        <end position="128"/>
    </location>
</feature>
<dbReference type="GO" id="GO:0019706">
    <property type="term" value="F:protein-cysteine S-palmitoyltransferase activity"/>
    <property type="evidence" value="ECO:0007669"/>
    <property type="project" value="UniProtKB-EC"/>
</dbReference>
<keyword evidence="3 6" id="KW-1133">Transmembrane helix</keyword>
<dbReference type="AlphaFoldDB" id="A0A7G2CMB7"/>
<comment type="similarity">
    <text evidence="6">Belongs to the DHHC palmitoyltransferase family.</text>
</comment>
<feature type="transmembrane region" description="Helical" evidence="6">
    <location>
        <begin position="538"/>
        <end position="560"/>
    </location>
</feature>
<feature type="transmembrane region" description="Helical" evidence="6">
    <location>
        <begin position="350"/>
        <end position="378"/>
    </location>
</feature>
<dbReference type="Gene3D" id="1.25.40.20">
    <property type="entry name" value="Ankyrin repeat-containing domain"/>
    <property type="match status" value="1"/>
</dbReference>
<evidence type="ECO:0000256" key="4">
    <source>
        <dbReference type="ARBA" id="ARBA00023136"/>
    </source>
</evidence>
<feature type="transmembrane region" description="Helical" evidence="6">
    <location>
        <begin position="618"/>
        <end position="637"/>
    </location>
</feature>
<dbReference type="InterPro" id="IPR036770">
    <property type="entry name" value="Ankyrin_rpt-contain_sf"/>
</dbReference>
<dbReference type="InterPro" id="IPR001594">
    <property type="entry name" value="Palmitoyltrfase_DHHC"/>
</dbReference>
<feature type="transmembrane region" description="Helical" evidence="6">
    <location>
        <begin position="390"/>
        <end position="408"/>
    </location>
</feature>
<feature type="domain" description="Palmitoyltransferase DHHC" evidence="8">
    <location>
        <begin position="501"/>
        <end position="613"/>
    </location>
</feature>
<evidence type="ECO:0000256" key="5">
    <source>
        <dbReference type="PROSITE-ProRule" id="PRU00023"/>
    </source>
</evidence>
<feature type="region of interest" description="Disordered" evidence="7">
    <location>
        <begin position="760"/>
        <end position="779"/>
    </location>
</feature>
<feature type="compositionally biased region" description="Basic and acidic residues" evidence="7">
    <location>
        <begin position="708"/>
        <end position="722"/>
    </location>
</feature>
<keyword evidence="5" id="KW-0040">ANK repeat</keyword>
<protein>
    <recommendedName>
        <fullName evidence="6">Palmitoyltransferase</fullName>
        <ecNumber evidence="6">2.3.1.225</ecNumber>
    </recommendedName>
</protein>
<evidence type="ECO:0000313" key="10">
    <source>
        <dbReference type="Proteomes" id="UP000515908"/>
    </source>
</evidence>
<keyword evidence="6 9" id="KW-0808">Transferase</keyword>
<dbReference type="EMBL" id="LR877160">
    <property type="protein sequence ID" value="CAD2220207.1"/>
    <property type="molecule type" value="Genomic_DNA"/>
</dbReference>
<keyword evidence="4 6" id="KW-0472">Membrane</keyword>